<accession>A0AAV1D5R8</accession>
<dbReference type="GO" id="GO:0005886">
    <property type="term" value="C:plasma membrane"/>
    <property type="evidence" value="ECO:0007669"/>
    <property type="project" value="TreeGrafter"/>
</dbReference>
<keyword evidence="11 15" id="KW-0472">Membrane</keyword>
<evidence type="ECO:0000256" key="12">
    <source>
        <dbReference type="ARBA" id="ARBA00050970"/>
    </source>
</evidence>
<reference evidence="17" key="1">
    <citation type="submission" date="2023-03" db="EMBL/GenBank/DDBJ databases">
        <authorList>
            <person name="Julca I."/>
        </authorList>
    </citation>
    <scope>NUCLEOTIDE SEQUENCE</scope>
</reference>
<keyword evidence="5 15" id="KW-0812">Transmembrane</keyword>
<feature type="transmembrane region" description="Helical" evidence="15">
    <location>
        <begin position="131"/>
        <end position="152"/>
    </location>
</feature>
<dbReference type="CDD" id="cd06186">
    <property type="entry name" value="NOX_Duox_like_FAD_NADP"/>
    <property type="match status" value="1"/>
</dbReference>
<keyword evidence="8" id="KW-0560">Oxidoreductase</keyword>
<feature type="domain" description="FAD-binding FR-type" evidence="16">
    <location>
        <begin position="335"/>
        <end position="440"/>
    </location>
</feature>
<evidence type="ECO:0000256" key="13">
    <source>
        <dbReference type="ARBA" id="ARBA00066905"/>
    </source>
</evidence>
<dbReference type="InterPro" id="IPR013121">
    <property type="entry name" value="Fe_red_NAD-bd_6"/>
</dbReference>
<name>A0AAV1D5R8_OLDCO</name>
<evidence type="ECO:0000256" key="8">
    <source>
        <dbReference type="ARBA" id="ARBA00023002"/>
    </source>
</evidence>
<feature type="transmembrane region" description="Helical" evidence="15">
    <location>
        <begin position="183"/>
        <end position="202"/>
    </location>
</feature>
<keyword evidence="7 15" id="KW-1133">Transmembrane helix</keyword>
<sequence length="725" mass="81002">MEPSPARVAVPQKSPPPPPSRGTKNVIQATIMALVLIVSVGYIFLWIMLPTNLYRKQWLPKIQAKANSTYFGTQGTNLLMYTFPVLFVAVLGCVYLHLRKKSNINGYHHSNGEKNALAAWKRPIIVKGLGIVSRIELAFLVMFVALIVWYFWVSLSISFQKITPKSAAKDGENVWQAKLDTSALRLGIAGNICLAFLFFPVARGSSVLQLFGLTSEASIKYHIWVGHITMALFTAHGVCYIILWAVIHELSAMLEWAKTGVSNLAGEISLLAGLALWATTFPGIRRKFFELFFYTHHFYIIFMLFFVLHAGLGHFTYCLPAFFIFMVDRFLRFLQSGQNVRLVSARILPCETLELNFSKTPGLTYTPTSIMFLNVPSISKLQWHPFTISSSSNLEPEKLSVIIKGEGSWTKKLHQLLSSPSAVDHLAVSVEGPYGPVSTDFLRHDLLVMVSGGSGITPFVSIIRELIHTSETLRCKTPSILLISAFKDSSDLTMLNLILPIVNSPSQISNLDLQIEAYVTREKQPSSSEAKKNINTIWFKPKPSDSPISPILGKNSWLWLGAIISASFVMYLILIGIITRYYIYPIDHGTNKIYSSAAREMLNLLFLCISIVVVATGVFLWNKKQNAMENKQIQNLEGATPAASPNSWFYNADRELESLPQQSIVLATNVHYGERPDLKRILFERKETSVGVLVCGPKKMRHEVANICSSGLGANLHFESISFSW</sequence>
<feature type="region of interest" description="Disordered" evidence="14">
    <location>
        <begin position="1"/>
        <end position="22"/>
    </location>
</feature>
<feature type="transmembrane region" description="Helical" evidence="15">
    <location>
        <begin position="259"/>
        <end position="279"/>
    </location>
</feature>
<dbReference type="GO" id="GO:0006811">
    <property type="term" value="P:monoatomic ion transport"/>
    <property type="evidence" value="ECO:0007669"/>
    <property type="project" value="UniProtKB-KW"/>
</dbReference>
<dbReference type="PANTHER" id="PTHR11972:SF41">
    <property type="entry name" value="FERRIC REDUCTION OXIDASE 2"/>
    <property type="match status" value="1"/>
</dbReference>
<dbReference type="EMBL" id="OX459121">
    <property type="protein sequence ID" value="CAI9101982.1"/>
    <property type="molecule type" value="Genomic_DNA"/>
</dbReference>
<evidence type="ECO:0000256" key="3">
    <source>
        <dbReference type="ARBA" id="ARBA00006278"/>
    </source>
</evidence>
<feature type="transmembrane region" description="Helical" evidence="15">
    <location>
        <begin position="223"/>
        <end position="247"/>
    </location>
</feature>
<comment type="catalytic activity">
    <reaction evidence="12">
        <text>2 a Fe(II)-siderophore + NAD(+) + H(+) = 2 a Fe(III)-siderophore + NADH</text>
        <dbReference type="Rhea" id="RHEA:15061"/>
        <dbReference type="Rhea" id="RHEA-COMP:11342"/>
        <dbReference type="Rhea" id="RHEA-COMP:11344"/>
        <dbReference type="ChEBI" id="CHEBI:15378"/>
        <dbReference type="ChEBI" id="CHEBI:29033"/>
        <dbReference type="ChEBI" id="CHEBI:29034"/>
        <dbReference type="ChEBI" id="CHEBI:57540"/>
        <dbReference type="ChEBI" id="CHEBI:57945"/>
        <dbReference type="EC" id="1.16.1.7"/>
    </reaction>
</comment>
<keyword evidence="4" id="KW-0813">Transport</keyword>
<dbReference type="InterPro" id="IPR039261">
    <property type="entry name" value="FNR_nucleotide-bd"/>
</dbReference>
<evidence type="ECO:0000256" key="15">
    <source>
        <dbReference type="SAM" id="Phobius"/>
    </source>
</evidence>
<evidence type="ECO:0000256" key="14">
    <source>
        <dbReference type="SAM" id="MobiDB-lite"/>
    </source>
</evidence>
<dbReference type="Pfam" id="PF08022">
    <property type="entry name" value="FAD_binding_8"/>
    <property type="match status" value="1"/>
</dbReference>
<dbReference type="InterPro" id="IPR013130">
    <property type="entry name" value="Fe3_Rdtase_TM_dom"/>
</dbReference>
<organism evidence="17 18">
    <name type="scientific">Oldenlandia corymbosa var. corymbosa</name>
    <dbReference type="NCBI Taxonomy" id="529605"/>
    <lineage>
        <taxon>Eukaryota</taxon>
        <taxon>Viridiplantae</taxon>
        <taxon>Streptophyta</taxon>
        <taxon>Embryophyta</taxon>
        <taxon>Tracheophyta</taxon>
        <taxon>Spermatophyta</taxon>
        <taxon>Magnoliopsida</taxon>
        <taxon>eudicotyledons</taxon>
        <taxon>Gunneridae</taxon>
        <taxon>Pentapetalae</taxon>
        <taxon>asterids</taxon>
        <taxon>lamiids</taxon>
        <taxon>Gentianales</taxon>
        <taxon>Rubiaceae</taxon>
        <taxon>Rubioideae</taxon>
        <taxon>Spermacoceae</taxon>
        <taxon>Hedyotis-Oldenlandia complex</taxon>
        <taxon>Oldenlandia</taxon>
    </lineage>
</organism>
<proteinExistence type="inferred from homology"/>
<dbReference type="PANTHER" id="PTHR11972">
    <property type="entry name" value="NADPH OXIDASE"/>
    <property type="match status" value="1"/>
</dbReference>
<feature type="transmembrane region" description="Helical" evidence="15">
    <location>
        <begin position="29"/>
        <end position="49"/>
    </location>
</feature>
<dbReference type="SFLD" id="SFLDG01168">
    <property type="entry name" value="Ferric_reductase_subgroup_(FRE"/>
    <property type="match status" value="1"/>
</dbReference>
<evidence type="ECO:0000256" key="10">
    <source>
        <dbReference type="ARBA" id="ARBA00023065"/>
    </source>
</evidence>
<evidence type="ECO:0000256" key="7">
    <source>
        <dbReference type="ARBA" id="ARBA00022989"/>
    </source>
</evidence>
<dbReference type="SUPFAM" id="SSF52343">
    <property type="entry name" value="Ferredoxin reductase-like, C-terminal NADP-linked domain"/>
    <property type="match status" value="1"/>
</dbReference>
<evidence type="ECO:0000256" key="11">
    <source>
        <dbReference type="ARBA" id="ARBA00023136"/>
    </source>
</evidence>
<feature type="transmembrane region" description="Helical" evidence="15">
    <location>
        <begin position="557"/>
        <end position="583"/>
    </location>
</feature>
<comment type="similarity">
    <text evidence="3">Belongs to the ferric reductase (FRE) family.</text>
</comment>
<comment type="subcellular location">
    <subcellularLocation>
        <location evidence="2">Membrane</location>
        <topology evidence="2">Multi-pass membrane protein</topology>
    </subcellularLocation>
</comment>
<evidence type="ECO:0000313" key="18">
    <source>
        <dbReference type="Proteomes" id="UP001161247"/>
    </source>
</evidence>
<feature type="transmembrane region" description="Helical" evidence="15">
    <location>
        <begin position="603"/>
        <end position="621"/>
    </location>
</feature>
<evidence type="ECO:0000256" key="9">
    <source>
        <dbReference type="ARBA" id="ARBA00023004"/>
    </source>
</evidence>
<comment type="cofactor">
    <cofactor evidence="1">
        <name>FAD</name>
        <dbReference type="ChEBI" id="CHEBI:57692"/>
    </cofactor>
</comment>
<dbReference type="InterPro" id="IPR017927">
    <property type="entry name" value="FAD-bd_FR_type"/>
</dbReference>
<keyword evidence="10" id="KW-0406">Ion transport</keyword>
<dbReference type="SFLD" id="SFLDS00052">
    <property type="entry name" value="Ferric_Reductase_Domain"/>
    <property type="match status" value="1"/>
</dbReference>
<dbReference type="Pfam" id="PF08030">
    <property type="entry name" value="NAD_binding_6"/>
    <property type="match status" value="1"/>
</dbReference>
<evidence type="ECO:0000313" key="17">
    <source>
        <dbReference type="EMBL" id="CAI9101982.1"/>
    </source>
</evidence>
<keyword evidence="9" id="KW-0408">Iron</keyword>
<gene>
    <name evidence="17" type="ORF">OLC1_LOCUS11434</name>
</gene>
<protein>
    <recommendedName>
        <fullName evidence="13">ferric-chelate reductase (NADH)</fullName>
        <ecNumber evidence="13">1.16.1.7</ecNumber>
    </recommendedName>
</protein>
<dbReference type="PROSITE" id="PS51384">
    <property type="entry name" value="FAD_FR"/>
    <property type="match status" value="1"/>
</dbReference>
<dbReference type="Pfam" id="PF01794">
    <property type="entry name" value="Ferric_reduct"/>
    <property type="match status" value="1"/>
</dbReference>
<evidence type="ECO:0000256" key="2">
    <source>
        <dbReference type="ARBA" id="ARBA00004141"/>
    </source>
</evidence>
<dbReference type="AlphaFoldDB" id="A0AAV1D5R8"/>
<dbReference type="GO" id="GO:0046872">
    <property type="term" value="F:metal ion binding"/>
    <property type="evidence" value="ECO:0007669"/>
    <property type="project" value="UniProtKB-KW"/>
</dbReference>
<dbReference type="InterPro" id="IPR013112">
    <property type="entry name" value="FAD-bd_8"/>
</dbReference>
<evidence type="ECO:0000256" key="6">
    <source>
        <dbReference type="ARBA" id="ARBA00022723"/>
    </source>
</evidence>
<feature type="transmembrane region" description="Helical" evidence="15">
    <location>
        <begin position="78"/>
        <end position="98"/>
    </location>
</feature>
<evidence type="ECO:0000256" key="1">
    <source>
        <dbReference type="ARBA" id="ARBA00001974"/>
    </source>
</evidence>
<keyword evidence="18" id="KW-1185">Reference proteome</keyword>
<dbReference type="Gene3D" id="3.40.50.80">
    <property type="entry name" value="Nucleotide-binding domain of ferredoxin-NADP reductase (FNR) module"/>
    <property type="match status" value="2"/>
</dbReference>
<dbReference type="EC" id="1.16.1.7" evidence="13"/>
<evidence type="ECO:0000259" key="16">
    <source>
        <dbReference type="PROSITE" id="PS51384"/>
    </source>
</evidence>
<keyword evidence="6" id="KW-0479">Metal-binding</keyword>
<dbReference type="InterPro" id="IPR050369">
    <property type="entry name" value="RBOH/FRE"/>
</dbReference>
<dbReference type="FunFam" id="3.40.50.80:FF:000039">
    <property type="entry name" value="Ferric reduction oxidase 3"/>
    <property type="match status" value="1"/>
</dbReference>
<evidence type="ECO:0000256" key="4">
    <source>
        <dbReference type="ARBA" id="ARBA00022448"/>
    </source>
</evidence>
<evidence type="ECO:0000256" key="5">
    <source>
        <dbReference type="ARBA" id="ARBA00022692"/>
    </source>
</evidence>
<dbReference type="Proteomes" id="UP001161247">
    <property type="component" value="Chromosome 4"/>
</dbReference>
<dbReference type="GO" id="GO:0140618">
    <property type="term" value="F:ferric-chelate reductase (NADH) activity"/>
    <property type="evidence" value="ECO:0007669"/>
    <property type="project" value="UniProtKB-EC"/>
</dbReference>